<gene>
    <name evidence="1" type="ORF">C1645_452827</name>
</gene>
<dbReference type="Proteomes" id="UP000265703">
    <property type="component" value="Unassembled WGS sequence"/>
</dbReference>
<keyword evidence="2" id="KW-1185">Reference proteome</keyword>
<dbReference type="EMBL" id="QKYT01000055">
    <property type="protein sequence ID" value="RIA95793.1"/>
    <property type="molecule type" value="Genomic_DNA"/>
</dbReference>
<sequence>MDLFRVLGNGAKFNKKRFIEDIALFEPSNKLRKTNDDSNAQMDLIQEIDFFHNSKSALDETLGLSKDKKITEIIEKDQEGC</sequence>
<accession>A0A397TC01</accession>
<dbReference type="OrthoDB" id="360161at2759"/>
<dbReference type="AlphaFoldDB" id="A0A397TC01"/>
<comment type="caution">
    <text evidence="1">The sequence shown here is derived from an EMBL/GenBank/DDBJ whole genome shotgun (WGS) entry which is preliminary data.</text>
</comment>
<dbReference type="STRING" id="658196.A0A397TC01"/>
<organism evidence="1 2">
    <name type="scientific">Glomus cerebriforme</name>
    <dbReference type="NCBI Taxonomy" id="658196"/>
    <lineage>
        <taxon>Eukaryota</taxon>
        <taxon>Fungi</taxon>
        <taxon>Fungi incertae sedis</taxon>
        <taxon>Mucoromycota</taxon>
        <taxon>Glomeromycotina</taxon>
        <taxon>Glomeromycetes</taxon>
        <taxon>Glomerales</taxon>
        <taxon>Glomeraceae</taxon>
        <taxon>Glomus</taxon>
    </lineage>
</organism>
<evidence type="ECO:0000313" key="1">
    <source>
        <dbReference type="EMBL" id="RIA95793.1"/>
    </source>
</evidence>
<evidence type="ECO:0000313" key="2">
    <source>
        <dbReference type="Proteomes" id="UP000265703"/>
    </source>
</evidence>
<name>A0A397TC01_9GLOM</name>
<protein>
    <submittedName>
        <fullName evidence="1">Uncharacterized protein</fullName>
    </submittedName>
</protein>
<reference evidence="1 2" key="1">
    <citation type="submission" date="2018-06" db="EMBL/GenBank/DDBJ databases">
        <title>Comparative genomics reveals the genomic features of Rhizophagus irregularis, R. cerebriforme, R. diaphanum and Gigaspora rosea, and their symbiotic lifestyle signature.</title>
        <authorList>
            <person name="Morin E."/>
            <person name="San Clemente H."/>
            <person name="Chen E.C.H."/>
            <person name="De La Providencia I."/>
            <person name="Hainaut M."/>
            <person name="Kuo A."/>
            <person name="Kohler A."/>
            <person name="Murat C."/>
            <person name="Tang N."/>
            <person name="Roy S."/>
            <person name="Loubradou J."/>
            <person name="Henrissat B."/>
            <person name="Grigoriev I.V."/>
            <person name="Corradi N."/>
            <person name="Roux C."/>
            <person name="Martin F.M."/>
        </authorList>
    </citation>
    <scope>NUCLEOTIDE SEQUENCE [LARGE SCALE GENOMIC DNA]</scope>
    <source>
        <strain evidence="1 2">DAOM 227022</strain>
    </source>
</reference>
<proteinExistence type="predicted"/>